<feature type="transmembrane region" description="Helical" evidence="2">
    <location>
        <begin position="54"/>
        <end position="70"/>
    </location>
</feature>
<dbReference type="InterPro" id="IPR043198">
    <property type="entry name" value="Cyclin/Ssn8"/>
</dbReference>
<dbReference type="PANTHER" id="PTHR10026">
    <property type="entry name" value="CYCLIN"/>
    <property type="match status" value="1"/>
</dbReference>
<keyword evidence="2" id="KW-0472">Membrane</keyword>
<keyword evidence="2" id="KW-1133">Transmembrane helix</keyword>
<evidence type="ECO:0000256" key="1">
    <source>
        <dbReference type="ARBA" id="ARBA00023127"/>
    </source>
</evidence>
<proteinExistence type="predicted"/>
<organism evidence="3 4">
    <name type="scientific">Parascaris equorum</name>
    <name type="common">Equine roundworm</name>
    <dbReference type="NCBI Taxonomy" id="6256"/>
    <lineage>
        <taxon>Eukaryota</taxon>
        <taxon>Metazoa</taxon>
        <taxon>Ecdysozoa</taxon>
        <taxon>Nematoda</taxon>
        <taxon>Chromadorea</taxon>
        <taxon>Rhabditida</taxon>
        <taxon>Spirurina</taxon>
        <taxon>Ascaridomorpha</taxon>
        <taxon>Ascaridoidea</taxon>
        <taxon>Ascarididae</taxon>
        <taxon>Parascaris</taxon>
    </lineage>
</organism>
<dbReference type="Proteomes" id="UP000887564">
    <property type="component" value="Unplaced"/>
</dbReference>
<sequence>MGVGVDIWVCVFYRYVPMVLDRNYLDLKNQVIKAERKLLNALGFVVHVRHPHKLIYAYLLALGCTWQWLPFYVGEYYMNDGLRADIFLRYRPETIACASISLILLKLYTRARVRPFKCSFAFLVVCRFHFIIRPVMFKWIMFSCYKSRQLSLRSQPRASFRPDFTVLFGHYVVKEISMGLLFRTFENVFIKKIMA</sequence>
<dbReference type="SUPFAM" id="SSF47954">
    <property type="entry name" value="Cyclin-like"/>
    <property type="match status" value="1"/>
</dbReference>
<keyword evidence="3" id="KW-1185">Reference proteome</keyword>
<dbReference type="AlphaFoldDB" id="A0A914R9V0"/>
<evidence type="ECO:0000313" key="3">
    <source>
        <dbReference type="Proteomes" id="UP000887564"/>
    </source>
</evidence>
<evidence type="ECO:0000256" key="2">
    <source>
        <dbReference type="SAM" id="Phobius"/>
    </source>
</evidence>
<reference evidence="4" key="1">
    <citation type="submission" date="2022-11" db="UniProtKB">
        <authorList>
            <consortium name="WormBaseParasite"/>
        </authorList>
    </citation>
    <scope>IDENTIFICATION</scope>
</reference>
<keyword evidence="2" id="KW-0812">Transmembrane</keyword>
<accession>A0A914R9V0</accession>
<dbReference type="GO" id="GO:0006357">
    <property type="term" value="P:regulation of transcription by RNA polymerase II"/>
    <property type="evidence" value="ECO:0007669"/>
    <property type="project" value="InterPro"/>
</dbReference>
<name>A0A914R9V0_PAREQ</name>
<dbReference type="WBParaSite" id="PEQ_0000344201-mRNA-1">
    <property type="protein sequence ID" value="PEQ_0000344201-mRNA-1"/>
    <property type="gene ID" value="PEQ_0000344201"/>
</dbReference>
<keyword evidence="1" id="KW-0195">Cyclin</keyword>
<dbReference type="InterPro" id="IPR036915">
    <property type="entry name" value="Cyclin-like_sf"/>
</dbReference>
<protein>
    <submittedName>
        <fullName evidence="4">Uncharacterized protein</fullName>
    </submittedName>
</protein>
<feature type="transmembrane region" description="Helical" evidence="2">
    <location>
        <begin position="90"/>
        <end position="108"/>
    </location>
</feature>
<dbReference type="Gene3D" id="1.10.472.10">
    <property type="entry name" value="Cyclin-like"/>
    <property type="match status" value="1"/>
</dbReference>
<evidence type="ECO:0000313" key="4">
    <source>
        <dbReference type="WBParaSite" id="PEQ_0000344201-mRNA-1"/>
    </source>
</evidence>
<dbReference type="GO" id="GO:0016538">
    <property type="term" value="F:cyclin-dependent protein serine/threonine kinase regulator activity"/>
    <property type="evidence" value="ECO:0007669"/>
    <property type="project" value="InterPro"/>
</dbReference>